<comment type="similarity">
    <text evidence="1">Belongs to the ATG16 family.</text>
</comment>
<sequence>MSNSTPLADYLSALEARDAREKAHEKYINAFTKLADRTAAQAKLAKQSNTTTQQPSPATSTKSLRPTSPKGASVAPSDAQIRSELAATQKTRVDLESKLTAATSELSAYKQTDAEQKKRIALLENSKAQLERRMKDKGEELKGKGRFVEDVQDEMVALTLQLNMAEKEKERLREENEELTKRWVKKMDEEARRMNDKMGWEDKRRK</sequence>
<keyword evidence="2" id="KW-0175">Coiled coil</keyword>
<dbReference type="Proteomes" id="UP000244855">
    <property type="component" value="Unassembled WGS sequence"/>
</dbReference>
<feature type="coiled-coil region" evidence="2">
    <location>
        <begin position="85"/>
        <end position="189"/>
    </location>
</feature>
<feature type="domain" description="Autophagy-related protein 16" evidence="4">
    <location>
        <begin position="9"/>
        <end position="195"/>
    </location>
</feature>
<feature type="region of interest" description="Disordered" evidence="3">
    <location>
        <begin position="40"/>
        <end position="80"/>
    </location>
</feature>
<organism evidence="5 6">
    <name type="scientific">Periconia macrospinosa</name>
    <dbReference type="NCBI Taxonomy" id="97972"/>
    <lineage>
        <taxon>Eukaryota</taxon>
        <taxon>Fungi</taxon>
        <taxon>Dikarya</taxon>
        <taxon>Ascomycota</taxon>
        <taxon>Pezizomycotina</taxon>
        <taxon>Dothideomycetes</taxon>
        <taxon>Pleosporomycetidae</taxon>
        <taxon>Pleosporales</taxon>
        <taxon>Massarineae</taxon>
        <taxon>Periconiaceae</taxon>
        <taxon>Periconia</taxon>
    </lineage>
</organism>
<name>A0A2V1E2G9_9PLEO</name>
<accession>A0A2V1E2G9</accession>
<dbReference type="InterPro" id="IPR013923">
    <property type="entry name" value="Autophagy-rel_prot_16_dom"/>
</dbReference>
<feature type="compositionally biased region" description="Low complexity" evidence="3">
    <location>
        <begin position="47"/>
        <end position="61"/>
    </location>
</feature>
<dbReference type="Gene3D" id="1.20.5.170">
    <property type="match status" value="1"/>
</dbReference>
<evidence type="ECO:0000313" key="6">
    <source>
        <dbReference type="Proteomes" id="UP000244855"/>
    </source>
</evidence>
<evidence type="ECO:0000256" key="3">
    <source>
        <dbReference type="SAM" id="MobiDB-lite"/>
    </source>
</evidence>
<protein>
    <submittedName>
        <fullName evidence="5">Autophagy protein 16</fullName>
    </submittedName>
</protein>
<evidence type="ECO:0000256" key="1">
    <source>
        <dbReference type="ARBA" id="ARBA00005331"/>
    </source>
</evidence>
<dbReference type="STRING" id="97972.A0A2V1E2G9"/>
<reference evidence="5 6" key="1">
    <citation type="journal article" date="2018" name="Sci. Rep.">
        <title>Comparative genomics provides insights into the lifestyle and reveals functional heterogeneity of dark septate endophytic fungi.</title>
        <authorList>
            <person name="Knapp D.G."/>
            <person name="Nemeth J.B."/>
            <person name="Barry K."/>
            <person name="Hainaut M."/>
            <person name="Henrissat B."/>
            <person name="Johnson J."/>
            <person name="Kuo A."/>
            <person name="Lim J.H.P."/>
            <person name="Lipzen A."/>
            <person name="Nolan M."/>
            <person name="Ohm R.A."/>
            <person name="Tamas L."/>
            <person name="Grigoriev I.V."/>
            <person name="Spatafora J.W."/>
            <person name="Nagy L.G."/>
            <person name="Kovacs G.M."/>
        </authorList>
    </citation>
    <scope>NUCLEOTIDE SEQUENCE [LARGE SCALE GENOMIC DNA]</scope>
    <source>
        <strain evidence="5 6">DSE2036</strain>
    </source>
</reference>
<evidence type="ECO:0000256" key="2">
    <source>
        <dbReference type="SAM" id="Coils"/>
    </source>
</evidence>
<dbReference type="Pfam" id="PF08614">
    <property type="entry name" value="ATG16"/>
    <property type="match status" value="1"/>
</dbReference>
<dbReference type="EMBL" id="KZ805319">
    <property type="protein sequence ID" value="PVI04727.1"/>
    <property type="molecule type" value="Genomic_DNA"/>
</dbReference>
<evidence type="ECO:0000313" key="5">
    <source>
        <dbReference type="EMBL" id="PVI04727.1"/>
    </source>
</evidence>
<dbReference type="AlphaFoldDB" id="A0A2V1E2G9"/>
<keyword evidence="6" id="KW-1185">Reference proteome</keyword>
<dbReference type="OrthoDB" id="8949486at2759"/>
<proteinExistence type="inferred from homology"/>
<evidence type="ECO:0000259" key="4">
    <source>
        <dbReference type="Pfam" id="PF08614"/>
    </source>
</evidence>
<gene>
    <name evidence="5" type="ORF">DM02DRAFT_518139</name>
</gene>